<dbReference type="GO" id="GO:0003677">
    <property type="term" value="F:DNA binding"/>
    <property type="evidence" value="ECO:0007669"/>
    <property type="project" value="InterPro"/>
</dbReference>
<name>A0A1J5QI03_9ZZZZ</name>
<sequence length="216" mass="24016">MDLLSAGPDKINKKTLEQYPEFIAFQNIRSEQTDIQTSIEIAEQQTPEELLENVHKSLSDGLAAELLRRVKESSPSFFERLVVELLVQMGYGGTLADAARVIGRSGDEGIDGIINEDRLGLDAIYIQAKRWEGVVGRPEIHKFVGALQGQRAHKGVFITTSDFTKEAQEYVKNITNKVVLINGLRLTSLMIENNVGVSVAATYEVKKIDSDYFADE</sequence>
<dbReference type="Pfam" id="PF04471">
    <property type="entry name" value="Mrr_cat"/>
    <property type="match status" value="1"/>
</dbReference>
<dbReference type="InterPro" id="IPR007560">
    <property type="entry name" value="Restrct_endonuc_IV_Mrr"/>
</dbReference>
<dbReference type="SUPFAM" id="SSF52980">
    <property type="entry name" value="Restriction endonuclease-like"/>
    <property type="match status" value="1"/>
</dbReference>
<reference evidence="2" key="1">
    <citation type="submission" date="2016-10" db="EMBL/GenBank/DDBJ databases">
        <title>Sequence of Gallionella enrichment culture.</title>
        <authorList>
            <person name="Poehlein A."/>
            <person name="Muehling M."/>
            <person name="Daniel R."/>
        </authorList>
    </citation>
    <scope>NUCLEOTIDE SEQUENCE</scope>
</reference>
<comment type="caution">
    <text evidence="2">The sequence shown here is derived from an EMBL/GenBank/DDBJ whole genome shotgun (WGS) entry which is preliminary data.</text>
</comment>
<proteinExistence type="predicted"/>
<organism evidence="2">
    <name type="scientific">mine drainage metagenome</name>
    <dbReference type="NCBI Taxonomy" id="410659"/>
    <lineage>
        <taxon>unclassified sequences</taxon>
        <taxon>metagenomes</taxon>
        <taxon>ecological metagenomes</taxon>
    </lineage>
</organism>
<accession>A0A1J5QI03</accession>
<feature type="domain" description="Restriction endonuclease type IV Mrr" evidence="1">
    <location>
        <begin position="71"/>
        <end position="190"/>
    </location>
</feature>
<gene>
    <name evidence="2" type="primary">mrr_4</name>
    <name evidence="2" type="ORF">GALL_350070</name>
</gene>
<dbReference type="GO" id="GO:0009307">
    <property type="term" value="P:DNA restriction-modification system"/>
    <property type="evidence" value="ECO:0007669"/>
    <property type="project" value="InterPro"/>
</dbReference>
<dbReference type="AlphaFoldDB" id="A0A1J5QI03"/>
<protein>
    <submittedName>
        <fullName evidence="2">Mrr restriction system protein</fullName>
    </submittedName>
</protein>
<dbReference type="Gene3D" id="3.40.1350.10">
    <property type="match status" value="1"/>
</dbReference>
<dbReference type="PANTHER" id="PTHR30015">
    <property type="entry name" value="MRR RESTRICTION SYSTEM PROTEIN"/>
    <property type="match status" value="1"/>
</dbReference>
<dbReference type="InterPro" id="IPR011856">
    <property type="entry name" value="tRNA_endonuc-like_dom_sf"/>
</dbReference>
<dbReference type="InterPro" id="IPR011335">
    <property type="entry name" value="Restrct_endonuc-II-like"/>
</dbReference>
<dbReference type="GO" id="GO:0015666">
    <property type="term" value="F:restriction endodeoxyribonuclease activity"/>
    <property type="evidence" value="ECO:0007669"/>
    <property type="project" value="TreeGrafter"/>
</dbReference>
<evidence type="ECO:0000259" key="1">
    <source>
        <dbReference type="Pfam" id="PF04471"/>
    </source>
</evidence>
<dbReference type="InterPro" id="IPR052906">
    <property type="entry name" value="Type_IV_Methyl-Rstrct_Enzyme"/>
</dbReference>
<evidence type="ECO:0000313" key="2">
    <source>
        <dbReference type="EMBL" id="OIQ83185.1"/>
    </source>
</evidence>
<dbReference type="EMBL" id="MLJW01000726">
    <property type="protein sequence ID" value="OIQ83185.1"/>
    <property type="molecule type" value="Genomic_DNA"/>
</dbReference>
<dbReference type="PANTHER" id="PTHR30015:SF7">
    <property type="entry name" value="TYPE IV METHYL-DIRECTED RESTRICTION ENZYME ECOKMRR"/>
    <property type="match status" value="1"/>
</dbReference>